<organism evidence="3 4">
    <name type="scientific">Vanilla planifolia</name>
    <name type="common">Vanilla</name>
    <dbReference type="NCBI Taxonomy" id="51239"/>
    <lineage>
        <taxon>Eukaryota</taxon>
        <taxon>Viridiplantae</taxon>
        <taxon>Streptophyta</taxon>
        <taxon>Embryophyta</taxon>
        <taxon>Tracheophyta</taxon>
        <taxon>Spermatophyta</taxon>
        <taxon>Magnoliopsida</taxon>
        <taxon>Liliopsida</taxon>
        <taxon>Asparagales</taxon>
        <taxon>Orchidaceae</taxon>
        <taxon>Vanilloideae</taxon>
        <taxon>Vanilleae</taxon>
        <taxon>Vanilla</taxon>
    </lineage>
</organism>
<dbReference type="PANTHER" id="PTHR21068">
    <property type="entry name" value="SPARTIN"/>
    <property type="match status" value="1"/>
</dbReference>
<dbReference type="Pfam" id="PF06911">
    <property type="entry name" value="Senescence"/>
    <property type="match status" value="1"/>
</dbReference>
<evidence type="ECO:0000313" key="4">
    <source>
        <dbReference type="Proteomes" id="UP000639772"/>
    </source>
</evidence>
<feature type="domain" description="Senescence" evidence="2">
    <location>
        <begin position="265"/>
        <end position="451"/>
    </location>
</feature>
<dbReference type="InterPro" id="IPR045036">
    <property type="entry name" value="Spartin-like"/>
</dbReference>
<dbReference type="EMBL" id="JADCNM010000012">
    <property type="protein sequence ID" value="KAG0459317.1"/>
    <property type="molecule type" value="Genomic_DNA"/>
</dbReference>
<dbReference type="GO" id="GO:0005886">
    <property type="term" value="C:plasma membrane"/>
    <property type="evidence" value="ECO:0007669"/>
    <property type="project" value="TreeGrafter"/>
</dbReference>
<comment type="caution">
    <text evidence="3">The sequence shown here is derived from an EMBL/GenBank/DDBJ whole genome shotgun (WGS) entry which is preliminary data.</text>
</comment>
<evidence type="ECO:0000259" key="2">
    <source>
        <dbReference type="Pfam" id="PF06911"/>
    </source>
</evidence>
<accession>A0A835PXH1</accession>
<dbReference type="AlphaFoldDB" id="A0A835PXH1"/>
<dbReference type="InterPro" id="IPR009686">
    <property type="entry name" value="Senescence/spartin_C"/>
</dbReference>
<dbReference type="Proteomes" id="UP000639772">
    <property type="component" value="Chromosome 12"/>
</dbReference>
<evidence type="ECO:0000313" key="3">
    <source>
        <dbReference type="EMBL" id="KAG0459317.1"/>
    </source>
</evidence>
<dbReference type="OrthoDB" id="20821at2759"/>
<feature type="compositionally biased region" description="Low complexity" evidence="1">
    <location>
        <begin position="23"/>
        <end position="44"/>
    </location>
</feature>
<gene>
    <name evidence="3" type="ORF">HPP92_022445</name>
</gene>
<feature type="region of interest" description="Disordered" evidence="1">
    <location>
        <begin position="1"/>
        <end position="47"/>
    </location>
</feature>
<proteinExistence type="predicted"/>
<name>A0A835PXH1_VANPL</name>
<protein>
    <recommendedName>
        <fullName evidence="2">Senescence domain-containing protein</fullName>
    </recommendedName>
</protein>
<reference evidence="3 4" key="1">
    <citation type="journal article" date="2020" name="Nat. Food">
        <title>A phased Vanilla planifolia genome enables genetic improvement of flavour and production.</title>
        <authorList>
            <person name="Hasing T."/>
            <person name="Tang H."/>
            <person name="Brym M."/>
            <person name="Khazi F."/>
            <person name="Huang T."/>
            <person name="Chambers A.H."/>
        </authorList>
    </citation>
    <scope>NUCLEOTIDE SEQUENCE [LARGE SCALE GENOMIC DNA]</scope>
    <source>
        <tissue evidence="3">Leaf</tissue>
    </source>
</reference>
<evidence type="ECO:0000256" key="1">
    <source>
        <dbReference type="SAM" id="MobiDB-lite"/>
    </source>
</evidence>
<dbReference type="PANTHER" id="PTHR21068:SF43">
    <property type="entry name" value="SPARTIN"/>
    <property type="match status" value="1"/>
</dbReference>
<sequence>MPFVHKQSAKPSAPPLYPEVIQSNPESNSPFVSSPSPNATSSSSELYPTVEDCDPGEILYPEITFDDDIPMDGKSHIVEESLVRIPGAVLHLIDKHRSIELACGDLAVLRLNQGDQPLAVLIRVSSLPSHGIDDAVQWPIARDSFAVKLDDCHYFFTLRVPDDEDRRGGGHFVLNYGLTIAAKGQEDLVKKLDVVLERYGNFSVQKVVGKVAAAAEVPDGSVAKELSPEEMMKVRAKKEMIEERSVAYWTTLAPNVEDYGGLVAKAIALGSGQLIRGILWCGDVTVEQLKLGNEMMKQKTSPKDQSAEISPETLKRIKRVKKVTKMSEKVATGVLSGVIKVSGYFTSSIVNSKVGKKFFGLLPGEIVLASLDGFGKICDAMEVAGKNVLSTSSVVTTELVSHRYGEQAAEATNHGLDAAGHAIGTAWAAFKIRKAIDPKSSLKPMTLGKSAVKAAAEELKTELKAKKGK</sequence>